<accession>A0A9X8QM42</accession>
<dbReference type="Proteomes" id="UP000183210">
    <property type="component" value="Unassembled WGS sequence"/>
</dbReference>
<dbReference type="AlphaFoldDB" id="A0A9X8QM42"/>
<evidence type="ECO:0000313" key="1">
    <source>
        <dbReference type="EMBL" id="SER51414.1"/>
    </source>
</evidence>
<dbReference type="RefSeq" id="WP_074830594.1">
    <property type="nucleotide sequence ID" value="NZ_FOEV01000032.1"/>
</dbReference>
<name>A0A9X8QM42_9PSED</name>
<comment type="caution">
    <text evidence="1">The sequence shown here is derived from an EMBL/GenBank/DDBJ whole genome shotgun (WGS) entry which is preliminary data.</text>
</comment>
<sequence length="71" mass="7923">MSYANPAHRRDNRHKVSLNSTINKIIVKSAARARKQNATFLKELIEWAIENGAVEELLNSDLLSSEDSSVA</sequence>
<evidence type="ECO:0000313" key="2">
    <source>
        <dbReference type="Proteomes" id="UP000183210"/>
    </source>
</evidence>
<organism evidence="1 2">
    <name type="scientific">Pseudomonas lutea</name>
    <dbReference type="NCBI Taxonomy" id="243924"/>
    <lineage>
        <taxon>Bacteria</taxon>
        <taxon>Pseudomonadati</taxon>
        <taxon>Pseudomonadota</taxon>
        <taxon>Gammaproteobacteria</taxon>
        <taxon>Pseudomonadales</taxon>
        <taxon>Pseudomonadaceae</taxon>
        <taxon>Pseudomonas</taxon>
    </lineage>
</organism>
<dbReference type="EMBL" id="FOEV01000032">
    <property type="protein sequence ID" value="SER51414.1"/>
    <property type="molecule type" value="Genomic_DNA"/>
</dbReference>
<protein>
    <submittedName>
        <fullName evidence="1">Uncharacterized protein</fullName>
    </submittedName>
</protein>
<proteinExistence type="predicted"/>
<gene>
    <name evidence="1" type="ORF">SAMN05216409_13214</name>
</gene>
<reference evidence="1 2" key="1">
    <citation type="submission" date="2016-10" db="EMBL/GenBank/DDBJ databases">
        <authorList>
            <person name="Varghese N."/>
            <person name="Submissions S."/>
        </authorList>
    </citation>
    <scope>NUCLEOTIDE SEQUENCE [LARGE SCALE GENOMIC DNA]</scope>
    <source>
        <strain evidence="1 2">LMG 21974</strain>
    </source>
</reference>
<dbReference type="GeneID" id="300269841"/>